<dbReference type="HOGENOM" id="CLU_3389497_0_0_9"/>
<dbReference type="Proteomes" id="UP000004090">
    <property type="component" value="Unassembled WGS sequence"/>
</dbReference>
<proteinExistence type="predicted"/>
<sequence>MIKKSSFYVENSADLKKKEFDKACGFKKSVIK</sequence>
<evidence type="ECO:0000313" key="1">
    <source>
        <dbReference type="EMBL" id="EDP10364.1"/>
    </source>
</evidence>
<reference evidence="1 2" key="2">
    <citation type="submission" date="2007-09" db="EMBL/GenBank/DDBJ databases">
        <authorList>
            <person name="Fulton L."/>
            <person name="Clifton S."/>
            <person name="Fulton B."/>
            <person name="Xu J."/>
            <person name="Minx P."/>
            <person name="Pepin K.H."/>
            <person name="Johnson M."/>
            <person name="Thiruvilangam P."/>
            <person name="Bhonagiri V."/>
            <person name="Nash W.E."/>
            <person name="Mardis E.R."/>
            <person name="Wilson R.K."/>
        </authorList>
    </citation>
    <scope>NUCLEOTIDE SEQUENCE [LARGE SCALE GENOMIC DNA]</scope>
    <source>
        <strain evidence="1 2">DSM 3991</strain>
    </source>
</reference>
<accession>A8RFX2</accession>
<dbReference type="EMBL" id="ABAW02000025">
    <property type="protein sequence ID" value="EDP10364.1"/>
    <property type="molecule type" value="Genomic_DNA"/>
</dbReference>
<dbReference type="STRING" id="428127.EUBDOL_02388"/>
<comment type="caution">
    <text evidence="1">The sequence shown here is derived from an EMBL/GenBank/DDBJ whole genome shotgun (WGS) entry which is preliminary data.</text>
</comment>
<name>A8RFX2_9FIRM</name>
<protein>
    <submittedName>
        <fullName evidence="1">Uncharacterized protein</fullName>
    </submittedName>
</protein>
<dbReference type="AlphaFoldDB" id="A8RFX2"/>
<reference evidence="1 2" key="1">
    <citation type="submission" date="2007-09" db="EMBL/GenBank/DDBJ databases">
        <title>Draft genome sequence of Eubacterium dolichum (DSM 3991).</title>
        <authorList>
            <person name="Sudarsanam P."/>
            <person name="Ley R."/>
            <person name="Guruge J."/>
            <person name="Turnbaugh P.J."/>
            <person name="Mahowald M."/>
            <person name="Liep D."/>
            <person name="Gordon J."/>
        </authorList>
    </citation>
    <scope>NUCLEOTIDE SEQUENCE [LARGE SCALE GENOMIC DNA]</scope>
    <source>
        <strain evidence="1 2">DSM 3991</strain>
    </source>
</reference>
<evidence type="ECO:0000313" key="2">
    <source>
        <dbReference type="Proteomes" id="UP000004090"/>
    </source>
</evidence>
<gene>
    <name evidence="1" type="ORF">EUBDOL_02388</name>
</gene>
<organism evidence="1 2">
    <name type="scientific">Amedibacillus dolichus DSM 3991</name>
    <dbReference type="NCBI Taxonomy" id="428127"/>
    <lineage>
        <taxon>Bacteria</taxon>
        <taxon>Bacillati</taxon>
        <taxon>Bacillota</taxon>
        <taxon>Erysipelotrichia</taxon>
        <taxon>Erysipelotrichales</taxon>
        <taxon>Erysipelotrichaceae</taxon>
        <taxon>Amedibacillus</taxon>
    </lineage>
</organism>